<dbReference type="SUPFAM" id="SSF53474">
    <property type="entry name" value="alpha/beta-Hydrolases"/>
    <property type="match status" value="1"/>
</dbReference>
<dbReference type="EMBL" id="JACEIK010000129">
    <property type="protein sequence ID" value="MCD7450392.1"/>
    <property type="molecule type" value="Genomic_DNA"/>
</dbReference>
<dbReference type="PANTHER" id="PTHR33428:SF11">
    <property type="entry name" value="CHLOROPHYLLASE-2, CHLOROPLASTIC-LIKE"/>
    <property type="match status" value="1"/>
</dbReference>
<comment type="caution">
    <text evidence="1">The sequence shown here is derived from an EMBL/GenBank/DDBJ whole genome shotgun (WGS) entry which is preliminary data.</text>
</comment>
<reference evidence="1 2" key="1">
    <citation type="journal article" date="2021" name="BMC Genomics">
        <title>Datura genome reveals duplications of psychoactive alkaloid biosynthetic genes and high mutation rate following tissue culture.</title>
        <authorList>
            <person name="Rajewski A."/>
            <person name="Carter-House D."/>
            <person name="Stajich J."/>
            <person name="Litt A."/>
        </authorList>
    </citation>
    <scope>NUCLEOTIDE SEQUENCE [LARGE SCALE GENOMIC DNA]</scope>
    <source>
        <strain evidence="1">AR-01</strain>
    </source>
</reference>
<evidence type="ECO:0000313" key="2">
    <source>
        <dbReference type="Proteomes" id="UP000823775"/>
    </source>
</evidence>
<name>A0ABS8RUI9_DATST</name>
<proteinExistence type="predicted"/>
<organism evidence="1 2">
    <name type="scientific">Datura stramonium</name>
    <name type="common">Jimsonweed</name>
    <name type="synonym">Common thornapple</name>
    <dbReference type="NCBI Taxonomy" id="4076"/>
    <lineage>
        <taxon>Eukaryota</taxon>
        <taxon>Viridiplantae</taxon>
        <taxon>Streptophyta</taxon>
        <taxon>Embryophyta</taxon>
        <taxon>Tracheophyta</taxon>
        <taxon>Spermatophyta</taxon>
        <taxon>Magnoliopsida</taxon>
        <taxon>eudicotyledons</taxon>
        <taxon>Gunneridae</taxon>
        <taxon>Pentapetalae</taxon>
        <taxon>asterids</taxon>
        <taxon>lamiids</taxon>
        <taxon>Solanales</taxon>
        <taxon>Solanaceae</taxon>
        <taxon>Solanoideae</taxon>
        <taxon>Datureae</taxon>
        <taxon>Datura</taxon>
    </lineage>
</organism>
<dbReference type="Pfam" id="PF07224">
    <property type="entry name" value="Chlorophyllase"/>
    <property type="match status" value="1"/>
</dbReference>
<dbReference type="Gene3D" id="3.40.50.1820">
    <property type="entry name" value="alpha/beta hydrolase"/>
    <property type="match status" value="1"/>
</dbReference>
<evidence type="ECO:0008006" key="3">
    <source>
        <dbReference type="Google" id="ProtNLM"/>
    </source>
</evidence>
<dbReference type="Proteomes" id="UP000823775">
    <property type="component" value="Unassembled WGS sequence"/>
</dbReference>
<protein>
    <recommendedName>
        <fullName evidence="3">Chlorophyllase</fullName>
    </recommendedName>
</protein>
<evidence type="ECO:0000313" key="1">
    <source>
        <dbReference type="EMBL" id="MCD7450392.1"/>
    </source>
</evidence>
<gene>
    <name evidence="1" type="ORF">HAX54_005736</name>
</gene>
<dbReference type="InterPro" id="IPR029058">
    <property type="entry name" value="AB_hydrolase_fold"/>
</dbReference>
<sequence length="143" mass="16106">MKKHVLLVPKGKEERSKKVQCFCLIHQKKEIKLGRLKSGAYKNMYYFGIGGENRDGKEGEGTDDGIALDFEVGDEDVEIINVKSSPCPLLVFSPTTEGSYPVLLFFHGFMLHPDSYKSLLLHISSHRYIVLAPQFSPIHPKAK</sequence>
<dbReference type="InterPro" id="IPR017395">
    <property type="entry name" value="Chlorophyllase-like"/>
</dbReference>
<dbReference type="PANTHER" id="PTHR33428">
    <property type="entry name" value="CHLOROPHYLLASE-2, CHLOROPLASTIC"/>
    <property type="match status" value="1"/>
</dbReference>
<accession>A0ABS8RUI9</accession>
<keyword evidence="2" id="KW-1185">Reference proteome</keyword>